<keyword evidence="4" id="KW-0694">RNA-binding</keyword>
<dbReference type="CDD" id="cd12263">
    <property type="entry name" value="RRM_ABT1_like"/>
    <property type="match status" value="1"/>
</dbReference>
<sequence>MQLLFRIVNSPCVLERLKKAKSSMKKKSIVLISPRKKKRVEKEPDEDDGHELDEDMSEDGNFEAETEEQTDAEEDIDDDGDEEEQEDEENGQEDEEDEQEDEEDDEDDMNGDDGDKDEEEASEDGNGYGDDDATMEQKIRNKPHRVTPLKKKNRHKPGVIYISSIPKHMNVNILRTMLESFGEIGRIYLQPAKKDGKVKMKTAVGKRAMVTYTEGWVEFLDKRVAKAVAPMLNMQPITNKKKSVFRDILWSMKYLSGFKWVHLNERLAYERAVAKEKMREQIQQIRKEVSYHETKVHHKEVALKNAKREKRETKKNKTVD</sequence>
<comment type="similarity">
    <text evidence="2">Belongs to the ESF2/ABP1 family.</text>
</comment>
<evidence type="ECO:0000256" key="3">
    <source>
        <dbReference type="ARBA" id="ARBA00020737"/>
    </source>
</evidence>
<reference evidence="7" key="2">
    <citation type="submission" date="2020-05" db="UniProtKB">
        <authorList>
            <consortium name="EnsemblMetazoa"/>
        </authorList>
    </citation>
    <scope>IDENTIFICATION</scope>
    <source>
        <strain evidence="7">FAR1</strain>
    </source>
</reference>
<evidence type="ECO:0000313" key="8">
    <source>
        <dbReference type="Proteomes" id="UP000075886"/>
    </source>
</evidence>
<dbReference type="EMBL" id="AXCN02000044">
    <property type="status" value="NOT_ANNOTATED_CDS"/>
    <property type="molecule type" value="Genomic_DNA"/>
</dbReference>
<dbReference type="Proteomes" id="UP000075886">
    <property type="component" value="Unassembled WGS sequence"/>
</dbReference>
<feature type="compositionally biased region" description="Basic and acidic residues" evidence="6">
    <location>
        <begin position="309"/>
        <end position="320"/>
    </location>
</feature>
<evidence type="ECO:0000256" key="2">
    <source>
        <dbReference type="ARBA" id="ARBA00005819"/>
    </source>
</evidence>
<keyword evidence="8" id="KW-1185">Reference proteome</keyword>
<dbReference type="GO" id="GO:0000447">
    <property type="term" value="P:endonucleolytic cleavage in ITS1 to separate SSU-rRNA from 5.8S rRNA and LSU-rRNA from tricistronic rRNA transcript (SSU-rRNA, 5.8S rRNA, LSU-rRNA)"/>
    <property type="evidence" value="ECO:0007669"/>
    <property type="project" value="TreeGrafter"/>
</dbReference>
<keyword evidence="5" id="KW-0539">Nucleus</keyword>
<dbReference type="InterPro" id="IPR039119">
    <property type="entry name" value="ABT1/Esf2"/>
</dbReference>
<dbReference type="Gene3D" id="3.30.70.330">
    <property type="match status" value="1"/>
</dbReference>
<accession>A0A182Q394</accession>
<dbReference type="PANTHER" id="PTHR12311">
    <property type="entry name" value="ACTIVATOR OF BASAL TRANSCRIPTION 1"/>
    <property type="match status" value="1"/>
</dbReference>
<proteinExistence type="inferred from homology"/>
<evidence type="ECO:0000256" key="4">
    <source>
        <dbReference type="ARBA" id="ARBA00022884"/>
    </source>
</evidence>
<dbReference type="InterPro" id="IPR035979">
    <property type="entry name" value="RBD_domain_sf"/>
</dbReference>
<organism evidence="7 8">
    <name type="scientific">Anopheles farauti</name>
    <dbReference type="NCBI Taxonomy" id="69004"/>
    <lineage>
        <taxon>Eukaryota</taxon>
        <taxon>Metazoa</taxon>
        <taxon>Ecdysozoa</taxon>
        <taxon>Arthropoda</taxon>
        <taxon>Hexapoda</taxon>
        <taxon>Insecta</taxon>
        <taxon>Pterygota</taxon>
        <taxon>Neoptera</taxon>
        <taxon>Endopterygota</taxon>
        <taxon>Diptera</taxon>
        <taxon>Nematocera</taxon>
        <taxon>Culicoidea</taxon>
        <taxon>Culicidae</taxon>
        <taxon>Anophelinae</taxon>
        <taxon>Anopheles</taxon>
    </lineage>
</organism>
<reference evidence="8" key="1">
    <citation type="submission" date="2014-01" db="EMBL/GenBank/DDBJ databases">
        <title>The Genome Sequence of Anopheles farauti FAR1 (V2).</title>
        <authorList>
            <consortium name="The Broad Institute Genomics Platform"/>
            <person name="Neafsey D.E."/>
            <person name="Besansky N."/>
            <person name="Howell P."/>
            <person name="Walton C."/>
            <person name="Young S.K."/>
            <person name="Zeng Q."/>
            <person name="Gargeya S."/>
            <person name="Fitzgerald M."/>
            <person name="Haas B."/>
            <person name="Abouelleil A."/>
            <person name="Allen A.W."/>
            <person name="Alvarado L."/>
            <person name="Arachchi H.M."/>
            <person name="Berlin A.M."/>
            <person name="Chapman S.B."/>
            <person name="Gainer-Dewar J."/>
            <person name="Goldberg J."/>
            <person name="Griggs A."/>
            <person name="Gujja S."/>
            <person name="Hansen M."/>
            <person name="Howarth C."/>
            <person name="Imamovic A."/>
            <person name="Ireland A."/>
            <person name="Larimer J."/>
            <person name="McCowan C."/>
            <person name="Murphy C."/>
            <person name="Pearson M."/>
            <person name="Poon T.W."/>
            <person name="Priest M."/>
            <person name="Roberts A."/>
            <person name="Saif S."/>
            <person name="Shea T."/>
            <person name="Sisk P."/>
            <person name="Sykes S."/>
            <person name="Wortman J."/>
            <person name="Nusbaum C."/>
            <person name="Birren B."/>
        </authorList>
    </citation>
    <scope>NUCLEOTIDE SEQUENCE [LARGE SCALE GENOMIC DNA]</scope>
    <source>
        <strain evidence="8">FAR1</strain>
    </source>
</reference>
<comment type="subcellular location">
    <subcellularLocation>
        <location evidence="1">Nucleus</location>
        <location evidence="1">Nucleolus</location>
    </subcellularLocation>
</comment>
<evidence type="ECO:0000256" key="6">
    <source>
        <dbReference type="SAM" id="MobiDB-lite"/>
    </source>
</evidence>
<dbReference type="GO" id="GO:0000480">
    <property type="term" value="P:endonucleolytic cleavage in 5'-ETS of tricistronic rRNA transcript (SSU-rRNA, 5.8S rRNA, LSU-rRNA)"/>
    <property type="evidence" value="ECO:0007669"/>
    <property type="project" value="TreeGrafter"/>
</dbReference>
<feature type="region of interest" description="Disordered" evidence="6">
    <location>
        <begin position="300"/>
        <end position="320"/>
    </location>
</feature>
<feature type="region of interest" description="Disordered" evidence="6">
    <location>
        <begin position="19"/>
        <end position="153"/>
    </location>
</feature>
<dbReference type="SUPFAM" id="SSF54928">
    <property type="entry name" value="RNA-binding domain, RBD"/>
    <property type="match status" value="1"/>
</dbReference>
<dbReference type="GO" id="GO:0034462">
    <property type="term" value="P:small-subunit processome assembly"/>
    <property type="evidence" value="ECO:0007669"/>
    <property type="project" value="TreeGrafter"/>
</dbReference>
<evidence type="ECO:0000313" key="7">
    <source>
        <dbReference type="EnsemblMetazoa" id="AFAF002211-PA"/>
    </source>
</evidence>
<feature type="compositionally biased region" description="Basic residues" evidence="6">
    <location>
        <begin position="140"/>
        <end position="153"/>
    </location>
</feature>
<evidence type="ECO:0000256" key="5">
    <source>
        <dbReference type="ARBA" id="ARBA00023242"/>
    </source>
</evidence>
<feature type="compositionally biased region" description="Basic residues" evidence="6">
    <location>
        <begin position="19"/>
        <end position="39"/>
    </location>
</feature>
<dbReference type="GO" id="GO:0000472">
    <property type="term" value="P:endonucleolytic cleavage to generate mature 5'-end of SSU-rRNA from (SSU-rRNA, 5.8S rRNA, LSU-rRNA)"/>
    <property type="evidence" value="ECO:0007669"/>
    <property type="project" value="TreeGrafter"/>
</dbReference>
<evidence type="ECO:0000256" key="1">
    <source>
        <dbReference type="ARBA" id="ARBA00004604"/>
    </source>
</evidence>
<name>A0A182Q394_9DIPT</name>
<dbReference type="InterPro" id="IPR034353">
    <property type="entry name" value="ABT1/ESF2_RRM"/>
</dbReference>
<dbReference type="VEuPathDB" id="VectorBase:AFAF002211"/>
<dbReference type="AlphaFoldDB" id="A0A182Q394"/>
<dbReference type="GO" id="GO:0005730">
    <property type="term" value="C:nucleolus"/>
    <property type="evidence" value="ECO:0007669"/>
    <property type="project" value="UniProtKB-SubCell"/>
</dbReference>
<dbReference type="InterPro" id="IPR012677">
    <property type="entry name" value="Nucleotide-bd_a/b_plait_sf"/>
</dbReference>
<dbReference type="PANTHER" id="PTHR12311:SF7">
    <property type="entry name" value="ACTIVATOR OF BASAL TRANSCRIPTION 1"/>
    <property type="match status" value="1"/>
</dbReference>
<dbReference type="EnsemblMetazoa" id="AFAF002211-RA">
    <property type="protein sequence ID" value="AFAF002211-PA"/>
    <property type="gene ID" value="AFAF002211"/>
</dbReference>
<protein>
    <recommendedName>
        <fullName evidence="3">Activator of basal transcription 1</fullName>
    </recommendedName>
</protein>
<dbReference type="STRING" id="69004.A0A182Q394"/>
<dbReference type="GO" id="GO:0003723">
    <property type="term" value="F:RNA binding"/>
    <property type="evidence" value="ECO:0007669"/>
    <property type="project" value="UniProtKB-KW"/>
</dbReference>
<feature type="compositionally biased region" description="Acidic residues" evidence="6">
    <location>
        <begin position="43"/>
        <end position="134"/>
    </location>
</feature>